<dbReference type="RefSeq" id="WP_107000873.1">
    <property type="nucleotide sequence ID" value="NZ_JAQDFZ010000002.1"/>
</dbReference>
<keyword evidence="6 7" id="KW-0472">Membrane</keyword>
<evidence type="ECO:0000256" key="7">
    <source>
        <dbReference type="SAM" id="Phobius"/>
    </source>
</evidence>
<dbReference type="InterPro" id="IPR017475">
    <property type="entry name" value="EPS_sugar_tfrase"/>
</dbReference>
<evidence type="ECO:0000313" key="10">
    <source>
        <dbReference type="Proteomes" id="UP000241048"/>
    </source>
</evidence>
<gene>
    <name evidence="9" type="ORF">C7U56_08260</name>
</gene>
<accession>A0A2T3FRD4</accession>
<sequence>MNQFEPYKRLIKLGFALILIALLTGLYGAIWINWYNKIIWAPFFRRGNWMMIFIYGLLLIFFMQLYGGFKIALLKRGNLIYSQILAVVVTNIITYFQISVQDKKFTAPLPLAVNLVGAVIIILAWTMTFLWLYRGMFPPRELLLISGDHSDYHLIEKMNAREDKYIISQIISYHEGPERVKAEIARYDSVIVGDIPAHERNYIIKYCFGRNIRTYSVPKISDILLRSSVELNLFDSPLLLSRNNQGLQIEQAIMKRIIDIIGSLVGIVITIPVFLIVGISIKVTDGGPVIYHQTRLTKNGKKFQIYKFRTMVQNAEADGKARLASEDDPRILPIGRLLRATRLDELPQIYNILKGDMSIVGPRPERPELAAELEKEIPEFSFRLQVKAGLTGYAQVYGKYNTTPYDKLKLDLTYIRNYSVLEDLKLIIMTPKIMLMKESTEGVKEEQEPTNGK</sequence>
<feature type="transmembrane region" description="Helical" evidence="7">
    <location>
        <begin position="110"/>
        <end position="133"/>
    </location>
</feature>
<feature type="transmembrane region" description="Helical" evidence="7">
    <location>
        <begin position="257"/>
        <end position="281"/>
    </location>
</feature>
<evidence type="ECO:0000256" key="3">
    <source>
        <dbReference type="ARBA" id="ARBA00022679"/>
    </source>
</evidence>
<dbReference type="GO" id="GO:0016020">
    <property type="term" value="C:membrane"/>
    <property type="evidence" value="ECO:0007669"/>
    <property type="project" value="UniProtKB-SubCell"/>
</dbReference>
<proteinExistence type="inferred from homology"/>
<comment type="caution">
    <text evidence="9">The sequence shown here is derived from an EMBL/GenBank/DDBJ whole genome shotgun (WGS) entry which is preliminary data.</text>
</comment>
<evidence type="ECO:0000256" key="4">
    <source>
        <dbReference type="ARBA" id="ARBA00022692"/>
    </source>
</evidence>
<dbReference type="AlphaFoldDB" id="A0A2T3FRD4"/>
<dbReference type="Pfam" id="PF02397">
    <property type="entry name" value="Bac_transf"/>
    <property type="match status" value="1"/>
</dbReference>
<comment type="subcellular location">
    <subcellularLocation>
        <location evidence="1">Membrane</location>
        <topology evidence="1">Multi-pass membrane protein</topology>
    </subcellularLocation>
</comment>
<feature type="domain" description="Bacterial sugar transferase" evidence="8">
    <location>
        <begin position="255"/>
        <end position="435"/>
    </location>
</feature>
<dbReference type="EMBL" id="PYLO01000002">
    <property type="protein sequence ID" value="PST37842.1"/>
    <property type="molecule type" value="Genomic_DNA"/>
</dbReference>
<feature type="transmembrane region" description="Helical" evidence="7">
    <location>
        <begin position="47"/>
        <end position="67"/>
    </location>
</feature>
<dbReference type="InterPro" id="IPR003362">
    <property type="entry name" value="Bact_transf"/>
</dbReference>
<keyword evidence="4 7" id="KW-0812">Transmembrane</keyword>
<dbReference type="GO" id="GO:0016780">
    <property type="term" value="F:phosphotransferase activity, for other substituted phosphate groups"/>
    <property type="evidence" value="ECO:0007669"/>
    <property type="project" value="TreeGrafter"/>
</dbReference>
<evidence type="ECO:0000313" key="9">
    <source>
        <dbReference type="EMBL" id="PST37842.1"/>
    </source>
</evidence>
<keyword evidence="5 7" id="KW-1133">Transmembrane helix</keyword>
<organism evidence="9 10">
    <name type="scientific">Clostridium fessum</name>
    <dbReference type="NCBI Taxonomy" id="2126740"/>
    <lineage>
        <taxon>Bacteria</taxon>
        <taxon>Bacillati</taxon>
        <taxon>Bacillota</taxon>
        <taxon>Clostridia</taxon>
        <taxon>Eubacteriales</taxon>
        <taxon>Clostridiaceae</taxon>
        <taxon>Clostridium</taxon>
    </lineage>
</organism>
<dbReference type="NCBIfam" id="TIGR03025">
    <property type="entry name" value="EPS_sugtrans"/>
    <property type="match status" value="1"/>
</dbReference>
<keyword evidence="3 9" id="KW-0808">Transferase</keyword>
<dbReference type="Proteomes" id="UP000241048">
    <property type="component" value="Unassembled WGS sequence"/>
</dbReference>
<evidence type="ECO:0000256" key="2">
    <source>
        <dbReference type="ARBA" id="ARBA00006464"/>
    </source>
</evidence>
<feature type="transmembrane region" description="Helical" evidence="7">
    <location>
        <begin position="12"/>
        <end position="35"/>
    </location>
</feature>
<evidence type="ECO:0000256" key="1">
    <source>
        <dbReference type="ARBA" id="ARBA00004141"/>
    </source>
</evidence>
<keyword evidence="10" id="KW-1185">Reference proteome</keyword>
<evidence type="ECO:0000256" key="5">
    <source>
        <dbReference type="ARBA" id="ARBA00022989"/>
    </source>
</evidence>
<reference evidence="9 10" key="1">
    <citation type="submission" date="2018-03" db="EMBL/GenBank/DDBJ databases">
        <title>Lachnoclostridium SNUG30386 gen.nov., sp.nov., isolated from human faeces.</title>
        <authorList>
            <person name="Seo B."/>
            <person name="Jeon K."/>
            <person name="Ko G."/>
        </authorList>
    </citation>
    <scope>NUCLEOTIDE SEQUENCE [LARGE SCALE GENOMIC DNA]</scope>
    <source>
        <strain evidence="9 10">SNUG30386</strain>
    </source>
</reference>
<comment type="similarity">
    <text evidence="2">Belongs to the bacterial sugar transferase family.</text>
</comment>
<protein>
    <submittedName>
        <fullName evidence="9">Exopolysaccharide biosynthesis polyprenyl glycosylphosphotransferase</fullName>
    </submittedName>
</protein>
<evidence type="ECO:0000256" key="6">
    <source>
        <dbReference type="ARBA" id="ARBA00023136"/>
    </source>
</evidence>
<feature type="transmembrane region" description="Helical" evidence="7">
    <location>
        <begin position="79"/>
        <end position="98"/>
    </location>
</feature>
<evidence type="ECO:0000259" key="8">
    <source>
        <dbReference type="Pfam" id="PF02397"/>
    </source>
</evidence>
<name>A0A2T3FRD4_9CLOT</name>
<dbReference type="PANTHER" id="PTHR30576">
    <property type="entry name" value="COLANIC BIOSYNTHESIS UDP-GLUCOSE LIPID CARRIER TRANSFERASE"/>
    <property type="match status" value="1"/>
</dbReference>
<dbReference type="PANTHER" id="PTHR30576:SF0">
    <property type="entry name" value="UNDECAPRENYL-PHOSPHATE N-ACETYLGALACTOSAMINYL 1-PHOSPHATE TRANSFERASE-RELATED"/>
    <property type="match status" value="1"/>
</dbReference>